<comment type="caution">
    <text evidence="1">The sequence shown here is derived from an EMBL/GenBank/DDBJ whole genome shotgun (WGS) entry which is preliminary data.</text>
</comment>
<organism evidence="1 2">
    <name type="scientific">Pseudomonas aeruginosa</name>
    <dbReference type="NCBI Taxonomy" id="287"/>
    <lineage>
        <taxon>Bacteria</taxon>
        <taxon>Pseudomonadati</taxon>
        <taxon>Pseudomonadota</taxon>
        <taxon>Gammaproteobacteria</taxon>
        <taxon>Pseudomonadales</taxon>
        <taxon>Pseudomonadaceae</taxon>
        <taxon>Pseudomonas</taxon>
    </lineage>
</organism>
<dbReference type="EMBL" id="NFFZ01000004">
    <property type="protein sequence ID" value="OTI63274.1"/>
    <property type="molecule type" value="Genomic_DNA"/>
</dbReference>
<proteinExistence type="predicted"/>
<dbReference type="Proteomes" id="UP000194857">
    <property type="component" value="Unassembled WGS sequence"/>
</dbReference>
<dbReference type="RefSeq" id="WP_065327775.1">
    <property type="nucleotide sequence ID" value="NZ_NFFZ01000004.1"/>
</dbReference>
<dbReference type="AlphaFoldDB" id="A0A241XS81"/>
<protein>
    <submittedName>
        <fullName evidence="1">Uncharacterized protein</fullName>
    </submittedName>
</protein>
<reference evidence="1 2" key="1">
    <citation type="submission" date="2017-05" db="EMBL/GenBank/DDBJ databases">
        <authorList>
            <person name="Song R."/>
            <person name="Chenine A.L."/>
            <person name="Ruprecht R.M."/>
        </authorList>
    </citation>
    <scope>NUCLEOTIDE SEQUENCE [LARGE SCALE GENOMIC DNA]</scope>
    <source>
        <strain evidence="1 2">S567_C10_BS</strain>
    </source>
</reference>
<accession>A0A241XS81</accession>
<name>A0A241XS81_PSEAI</name>
<gene>
    <name evidence="1" type="ORF">CAZ10_10620</name>
</gene>
<evidence type="ECO:0000313" key="2">
    <source>
        <dbReference type="Proteomes" id="UP000194857"/>
    </source>
</evidence>
<sequence length="132" mass="14825">MTQSSIEVHPDFPFIRVGLAYDFDTSLAGLPREEHVVDPGDWWMEVAGEVQGLVYGSRDRALADVEKVIFAEWRDNSFVEQQIAAAVDAGNTHLALRLAEGRGRARGRRDAKEEFAAALSEVDHVLKRFRSR</sequence>
<evidence type="ECO:0000313" key="1">
    <source>
        <dbReference type="EMBL" id="OTI63274.1"/>
    </source>
</evidence>